<keyword evidence="2" id="KW-0812">Transmembrane</keyword>
<reference evidence="4" key="1">
    <citation type="submission" date="2016-10" db="EMBL/GenBank/DDBJ databases">
        <authorList>
            <person name="Varghese N."/>
            <person name="Submissions S."/>
        </authorList>
    </citation>
    <scope>NUCLEOTIDE SEQUENCE [LARGE SCALE GENOMIC DNA]</scope>
    <source>
        <strain evidence="4">DSM 17044</strain>
    </source>
</reference>
<dbReference type="AlphaFoldDB" id="A0A1H7QUD1"/>
<organism evidence="3 4">
    <name type="scientific">Stigmatella aurantiaca</name>
    <dbReference type="NCBI Taxonomy" id="41"/>
    <lineage>
        <taxon>Bacteria</taxon>
        <taxon>Pseudomonadati</taxon>
        <taxon>Myxococcota</taxon>
        <taxon>Myxococcia</taxon>
        <taxon>Myxococcales</taxon>
        <taxon>Cystobacterineae</taxon>
        <taxon>Archangiaceae</taxon>
        <taxon>Stigmatella</taxon>
    </lineage>
</organism>
<feature type="compositionally biased region" description="Basic residues" evidence="1">
    <location>
        <begin position="111"/>
        <end position="121"/>
    </location>
</feature>
<keyword evidence="2" id="KW-0472">Membrane</keyword>
<feature type="transmembrane region" description="Helical" evidence="2">
    <location>
        <begin position="35"/>
        <end position="53"/>
    </location>
</feature>
<proteinExistence type="predicted"/>
<dbReference type="RefSeq" id="WP_075007062.1">
    <property type="nucleotide sequence ID" value="NZ_FOAP01000006.1"/>
</dbReference>
<keyword evidence="4" id="KW-1185">Reference proteome</keyword>
<gene>
    <name evidence="3" type="ORF">SAMN05444354_106276</name>
</gene>
<name>A0A1H7QUD1_STIAU</name>
<dbReference type="EMBL" id="FOAP01000006">
    <property type="protein sequence ID" value="SEL51533.1"/>
    <property type="molecule type" value="Genomic_DNA"/>
</dbReference>
<protein>
    <submittedName>
        <fullName evidence="3">Uncharacterized protein</fullName>
    </submittedName>
</protein>
<evidence type="ECO:0000313" key="4">
    <source>
        <dbReference type="Proteomes" id="UP000182719"/>
    </source>
</evidence>
<evidence type="ECO:0000256" key="2">
    <source>
        <dbReference type="SAM" id="Phobius"/>
    </source>
</evidence>
<evidence type="ECO:0000313" key="3">
    <source>
        <dbReference type="EMBL" id="SEL51533.1"/>
    </source>
</evidence>
<feature type="region of interest" description="Disordered" evidence="1">
    <location>
        <begin position="108"/>
        <end position="133"/>
    </location>
</feature>
<feature type="transmembrane region" description="Helical" evidence="2">
    <location>
        <begin position="12"/>
        <end position="29"/>
    </location>
</feature>
<accession>A0A1H7QUD1</accession>
<dbReference type="OrthoDB" id="5526273at2"/>
<sequence>MFTSLSLRNRLLWAAVLVVGLAAVGLLGRMPGAEAARWALGAMALTGLGIGWMRRKSLGPRFLFPERLRVVSRAGLSPRCGLALVEVDGQSFLVAFGDSFAEVHETPLTKAGRHPSRHGLSRRASTAPKGVLQ</sequence>
<dbReference type="Proteomes" id="UP000182719">
    <property type="component" value="Unassembled WGS sequence"/>
</dbReference>
<evidence type="ECO:0000256" key="1">
    <source>
        <dbReference type="SAM" id="MobiDB-lite"/>
    </source>
</evidence>
<keyword evidence="2" id="KW-1133">Transmembrane helix</keyword>